<dbReference type="EMBL" id="CP006365">
    <property type="protein sequence ID" value="AGU15808.1"/>
    <property type="molecule type" value="Genomic_DNA"/>
</dbReference>
<gene>
    <name evidence="2" type="ORF">CARG_08540</name>
</gene>
<reference evidence="2 3" key="1">
    <citation type="journal article" date="2013" name="Genome Announc.">
        <title>Whole-Genome Sequence of the Clinical Strain Corynebacterium argentoratense DSM 44202, Isolated from a Human Throat Specimen.</title>
        <authorList>
            <person name="Bomholt C."/>
            <person name="Glaub A."/>
            <person name="Gravermann K."/>
            <person name="Albersmeier A."/>
            <person name="Brinkrolf K."/>
            <person name="Ruckert C."/>
            <person name="Tauch A."/>
        </authorList>
    </citation>
    <scope>NUCLEOTIDE SEQUENCE [LARGE SCALE GENOMIC DNA]</scope>
    <source>
        <strain evidence="2">DSM 44202</strain>
    </source>
</reference>
<evidence type="ECO:0000259" key="1">
    <source>
        <dbReference type="PROSITE" id="PS51085"/>
    </source>
</evidence>
<dbReference type="RefSeq" id="WP_021012203.1">
    <property type="nucleotide sequence ID" value="NC_022198.1"/>
</dbReference>
<name>U3GYI8_9CORY</name>
<feature type="domain" description="2Fe-2S ferredoxin-type" evidence="1">
    <location>
        <begin position="2"/>
        <end position="92"/>
    </location>
</feature>
<dbReference type="InterPro" id="IPR012675">
    <property type="entry name" value="Beta-grasp_dom_sf"/>
</dbReference>
<dbReference type="InterPro" id="IPR006058">
    <property type="entry name" value="2Fe2S_fd_BS"/>
</dbReference>
<dbReference type="Pfam" id="PF00111">
    <property type="entry name" value="Fer2"/>
    <property type="match status" value="1"/>
</dbReference>
<dbReference type="InterPro" id="IPR001041">
    <property type="entry name" value="2Fe-2S_ferredoxin-type"/>
</dbReference>
<dbReference type="HOGENOM" id="CLU_082632_7_4_11"/>
<dbReference type="OrthoDB" id="9796486at2"/>
<dbReference type="KEGG" id="caz:CARG_08540"/>
<dbReference type="SUPFAM" id="SSF54292">
    <property type="entry name" value="2Fe-2S ferredoxin-like"/>
    <property type="match status" value="1"/>
</dbReference>
<dbReference type="Proteomes" id="UP000016943">
    <property type="component" value="Chromosome"/>
</dbReference>
<accession>U3GYI8</accession>
<proteinExistence type="predicted"/>
<dbReference type="GeneID" id="78250449"/>
<organism evidence="2 3">
    <name type="scientific">Corynebacterium argentoratense DSM 44202</name>
    <dbReference type="NCBI Taxonomy" id="1348662"/>
    <lineage>
        <taxon>Bacteria</taxon>
        <taxon>Bacillati</taxon>
        <taxon>Actinomycetota</taxon>
        <taxon>Actinomycetes</taxon>
        <taxon>Mycobacteriales</taxon>
        <taxon>Corynebacteriaceae</taxon>
        <taxon>Corynebacterium</taxon>
    </lineage>
</organism>
<evidence type="ECO:0000313" key="3">
    <source>
        <dbReference type="Proteomes" id="UP000016943"/>
    </source>
</evidence>
<dbReference type="InterPro" id="IPR036010">
    <property type="entry name" value="2Fe-2S_ferredoxin-like_sf"/>
</dbReference>
<dbReference type="AlphaFoldDB" id="U3GYI8"/>
<dbReference type="Gene3D" id="3.10.20.30">
    <property type="match status" value="1"/>
</dbReference>
<dbReference type="PATRIC" id="fig|1348662.3.peg.1684"/>
<dbReference type="PROSITE" id="PS51085">
    <property type="entry name" value="2FE2S_FER_2"/>
    <property type="match status" value="1"/>
</dbReference>
<keyword evidence="3" id="KW-1185">Reference proteome</keyword>
<dbReference type="STRING" id="1348662.CARG_08540"/>
<sequence>MAQCVVEVDGEEYSFEWSEGTLLQAMLDAGVPAPYSCQAGQCGACQCYVEGAATTMLNNNVLFDDEIAEGQRLACQTVRDGDDAAVEVSYYF</sequence>
<protein>
    <recommendedName>
        <fullName evidence="1">2Fe-2S ferredoxin-type domain-containing protein</fullName>
    </recommendedName>
</protein>
<dbReference type="eggNOG" id="COG1018">
    <property type="taxonomic scope" value="Bacteria"/>
</dbReference>
<evidence type="ECO:0000313" key="2">
    <source>
        <dbReference type="EMBL" id="AGU15808.1"/>
    </source>
</evidence>
<dbReference type="PROSITE" id="PS00197">
    <property type="entry name" value="2FE2S_FER_1"/>
    <property type="match status" value="1"/>
</dbReference>
<dbReference type="CDD" id="cd00207">
    <property type="entry name" value="fer2"/>
    <property type="match status" value="1"/>
</dbReference>
<dbReference type="GO" id="GO:0051537">
    <property type="term" value="F:2 iron, 2 sulfur cluster binding"/>
    <property type="evidence" value="ECO:0007669"/>
    <property type="project" value="InterPro"/>
</dbReference>